<feature type="compositionally biased region" description="Basic and acidic residues" evidence="1">
    <location>
        <begin position="1"/>
        <end position="11"/>
    </location>
</feature>
<dbReference type="PATRIC" id="fig|1618411.3.peg.244"/>
<dbReference type="AlphaFoldDB" id="A0A0G0Y5M6"/>
<proteinExistence type="predicted"/>
<evidence type="ECO:0000259" key="2">
    <source>
        <dbReference type="Pfam" id="PF23477"/>
    </source>
</evidence>
<evidence type="ECO:0000313" key="4">
    <source>
        <dbReference type="Proteomes" id="UP000034493"/>
    </source>
</evidence>
<protein>
    <recommendedName>
        <fullName evidence="2">CxxC-x17-CxxC domain-containing protein</fullName>
    </recommendedName>
</protein>
<feature type="domain" description="CxxC-x17-CxxC" evidence="2">
    <location>
        <begin position="70"/>
        <end position="106"/>
    </location>
</feature>
<feature type="region of interest" description="Disordered" evidence="1">
    <location>
        <begin position="1"/>
        <end position="70"/>
    </location>
</feature>
<dbReference type="InterPro" id="IPR026363">
    <property type="entry name" value="CxxC-x17-CxxC_dom"/>
</dbReference>
<accession>A0A0G0Y5M6</accession>
<organism evidence="3 4">
    <name type="scientific">Candidatus Curtissbacteria bacterium GW2011_GWA2_41_24</name>
    <dbReference type="NCBI Taxonomy" id="1618411"/>
    <lineage>
        <taxon>Bacteria</taxon>
        <taxon>Candidatus Curtissiibacteriota</taxon>
    </lineage>
</organism>
<sequence>MSDDDKSKTDEVAEEAAEETKAEVEEEADEKPAEEAGTQEPEAEEPEADKPKEEAASGDATPAEVDQQGRQLYNVKCSNCGRDTQVPFKPSGDRPVYCRDCYMQKKNS</sequence>
<evidence type="ECO:0000256" key="1">
    <source>
        <dbReference type="SAM" id="MobiDB-lite"/>
    </source>
</evidence>
<evidence type="ECO:0000313" key="3">
    <source>
        <dbReference type="EMBL" id="KKS04746.1"/>
    </source>
</evidence>
<dbReference type="Pfam" id="PF23477">
    <property type="entry name" value="zf_Tbcl_2"/>
    <property type="match status" value="1"/>
</dbReference>
<comment type="caution">
    <text evidence="3">The sequence shown here is derived from an EMBL/GenBank/DDBJ whole genome shotgun (WGS) entry which is preliminary data.</text>
</comment>
<gene>
    <name evidence="3" type="ORF">UU56_C0003G0034</name>
</gene>
<dbReference type="EMBL" id="LCBC01000003">
    <property type="protein sequence ID" value="KKS04746.1"/>
    <property type="molecule type" value="Genomic_DNA"/>
</dbReference>
<dbReference type="NCBIfam" id="TIGR04272">
    <property type="entry name" value="cxxc_cxxc_Mbark"/>
    <property type="match status" value="1"/>
</dbReference>
<reference evidence="3 4" key="1">
    <citation type="journal article" date="2015" name="Nature">
        <title>rRNA introns, odd ribosomes, and small enigmatic genomes across a large radiation of phyla.</title>
        <authorList>
            <person name="Brown C.T."/>
            <person name="Hug L.A."/>
            <person name="Thomas B.C."/>
            <person name="Sharon I."/>
            <person name="Castelle C.J."/>
            <person name="Singh A."/>
            <person name="Wilkins M.J."/>
            <person name="Williams K.H."/>
            <person name="Banfield J.F."/>
        </authorList>
    </citation>
    <scope>NUCLEOTIDE SEQUENCE [LARGE SCALE GENOMIC DNA]</scope>
</reference>
<dbReference type="Proteomes" id="UP000034493">
    <property type="component" value="Unassembled WGS sequence"/>
</dbReference>
<name>A0A0G0Y5M6_9BACT</name>